<reference evidence="1" key="1">
    <citation type="submission" date="2019-10" db="EMBL/GenBank/DDBJ databases">
        <authorList>
            <person name="Zhang R."/>
            <person name="Pan Y."/>
            <person name="Wang J."/>
            <person name="Ma R."/>
            <person name="Yu S."/>
        </authorList>
    </citation>
    <scope>NUCLEOTIDE SEQUENCE</scope>
    <source>
        <strain evidence="1">LA-IB0</strain>
        <tissue evidence="1">Leaf</tissue>
    </source>
</reference>
<name>A0AAV6XFA1_9LAMI</name>
<evidence type="ECO:0000313" key="2">
    <source>
        <dbReference type="Proteomes" id="UP000826271"/>
    </source>
</evidence>
<dbReference type="EMBL" id="WHWC01000007">
    <property type="protein sequence ID" value="KAG8379171.1"/>
    <property type="molecule type" value="Genomic_DNA"/>
</dbReference>
<protein>
    <submittedName>
        <fullName evidence="1">Uncharacterized protein</fullName>
    </submittedName>
</protein>
<comment type="caution">
    <text evidence="1">The sequence shown here is derived from an EMBL/GenBank/DDBJ whole genome shotgun (WGS) entry which is preliminary data.</text>
</comment>
<proteinExistence type="predicted"/>
<organism evidence="1 2">
    <name type="scientific">Buddleja alternifolia</name>
    <dbReference type="NCBI Taxonomy" id="168488"/>
    <lineage>
        <taxon>Eukaryota</taxon>
        <taxon>Viridiplantae</taxon>
        <taxon>Streptophyta</taxon>
        <taxon>Embryophyta</taxon>
        <taxon>Tracheophyta</taxon>
        <taxon>Spermatophyta</taxon>
        <taxon>Magnoliopsida</taxon>
        <taxon>eudicotyledons</taxon>
        <taxon>Gunneridae</taxon>
        <taxon>Pentapetalae</taxon>
        <taxon>asterids</taxon>
        <taxon>lamiids</taxon>
        <taxon>Lamiales</taxon>
        <taxon>Scrophulariaceae</taxon>
        <taxon>Buddlejeae</taxon>
        <taxon>Buddleja</taxon>
    </lineage>
</organism>
<keyword evidence="2" id="KW-1185">Reference proteome</keyword>
<dbReference type="PANTHER" id="PTHR23272">
    <property type="entry name" value="BED FINGER-RELATED"/>
    <property type="match status" value="1"/>
</dbReference>
<sequence length="256" mass="29887">MDVSNRWNSTYLLLEMALPLKKAFCRLQRIDDNPLESEWEVAKIVHGFFLKTFYEATHHFSDKNYPTSNVFFPDIFSTDLKMVEWKNNEHEFVKIVCDPMKRKQWDSPPFRIAVFTHFSVPADLLELRILVHEVQGCSYPKLKEQEKYFSGFVVELTVLQQKSYLKVWDVKFVIADRMWDDIPVMGDRHGAVECESIFVVHPQCESIFVVHPHWLFISQVKGTGEIFLWFCGGVDYVAPKIISKGINVSDDESDLV</sequence>
<accession>A0AAV6XFA1</accession>
<dbReference type="InterPro" id="IPR012337">
    <property type="entry name" value="RNaseH-like_sf"/>
</dbReference>
<dbReference type="SUPFAM" id="SSF53098">
    <property type="entry name" value="Ribonuclease H-like"/>
    <property type="match status" value="1"/>
</dbReference>
<dbReference type="Proteomes" id="UP000826271">
    <property type="component" value="Unassembled WGS sequence"/>
</dbReference>
<gene>
    <name evidence="1" type="ORF">BUALT_Bualt07G0060500</name>
</gene>
<dbReference type="AlphaFoldDB" id="A0AAV6XFA1"/>
<evidence type="ECO:0000313" key="1">
    <source>
        <dbReference type="EMBL" id="KAG8379171.1"/>
    </source>
</evidence>